<keyword evidence="4 11" id="KW-0175">Coiled coil</keyword>
<evidence type="ECO:0000256" key="11">
    <source>
        <dbReference type="SAM" id="Coils"/>
    </source>
</evidence>
<dbReference type="InterPro" id="IPR057993">
    <property type="entry name" value="HD-Zip_IV_C"/>
</dbReference>
<dbReference type="Pfam" id="PF25797">
    <property type="entry name" value="PDF2_C"/>
    <property type="match status" value="1"/>
</dbReference>
<dbReference type="InterPro" id="IPR023393">
    <property type="entry name" value="START-like_dom_sf"/>
</dbReference>
<dbReference type="InterPro" id="IPR001356">
    <property type="entry name" value="HD"/>
</dbReference>
<feature type="DNA-binding region" description="Homeobox" evidence="9">
    <location>
        <begin position="23"/>
        <end position="82"/>
    </location>
</feature>
<keyword evidence="16" id="KW-1185">Reference proteome</keyword>
<comment type="subcellular location">
    <subcellularLocation>
        <location evidence="1 9 10">Nucleus</location>
    </subcellularLocation>
</comment>
<dbReference type="Gene3D" id="3.30.530.20">
    <property type="match status" value="1"/>
</dbReference>
<dbReference type="CDD" id="cd00086">
    <property type="entry name" value="homeodomain"/>
    <property type="match status" value="1"/>
</dbReference>
<sequence length="708" mass="79874">MASRHDSSSSDEHETSLNTSDGDKKIYHRHTTHQIQRLEAYFKECPHPDESQRLRLGEELKLKANQIKFWFQNKRTQTKTQNEKAANAALRTENMNIRRENEAMQVALNTVTCPPCGGPLPGQGERTLDLQNLRTQNTYLRQERDRLLNLVNTSEGHSNPTINALAYLHGPPLYPSASNNPYITYGTSSNHLVEPYSRERINIAKPTHPRKPLSDMEKAKMTEAMVSAVTEVVNLIRTEDLIWIKSSIDDRLVIDQKYYEAKFIKSSHFKIPNARIESSKEVVLIQMNAQDLVDMLLHTEKWANLFSTIVSEAQTIHMLDSIDLQGKYVPKLVYEQLHILSPLLPPREFRILRSCRQLEEDLWVIADVSYHEVDQFKTPVCSKRPSGCLIEALPHDFSKVTWMEHVEVDDKVRTHRIYKDLLCGGFGYGARRWTTTLKRMCERLSLGNVSAFPLTDHPGVVQTIKGRRNIMNLGERMLKDFAWMLKMPEKSGFPQQNTTSSSGVRISTRVINKAGQPPSFIVCAGMSLCLPTAPLQVYNVLKNVEVRHQWDKFCESSLVTEVARFVTGGDNNNCVNILRPSSTTNNGALMMIIQDSFIDALGGMVVYAPVDVRTAEAVFSGNANPSDVQILPSGFIISRDARPPSAADELDGGLDNCKTILTVAFQILTGGSTNFVEGQMEEWTTYINYLISSTIQTVKVMLNCNDGQ</sequence>
<dbReference type="InterPro" id="IPR009057">
    <property type="entry name" value="Homeodomain-like_sf"/>
</dbReference>
<dbReference type="Pfam" id="PF00046">
    <property type="entry name" value="Homeodomain"/>
    <property type="match status" value="1"/>
</dbReference>
<evidence type="ECO:0000256" key="12">
    <source>
        <dbReference type="SAM" id="MobiDB-lite"/>
    </source>
</evidence>
<dbReference type="GO" id="GO:0003677">
    <property type="term" value="F:DNA binding"/>
    <property type="evidence" value="ECO:0007669"/>
    <property type="project" value="UniProtKB-UniRule"/>
</dbReference>
<evidence type="ECO:0000256" key="2">
    <source>
        <dbReference type="ARBA" id="ARBA00006789"/>
    </source>
</evidence>
<dbReference type="Gene3D" id="1.10.10.60">
    <property type="entry name" value="Homeodomain-like"/>
    <property type="match status" value="1"/>
</dbReference>
<name>A0ABC8K1A1_ERUVS</name>
<dbReference type="InterPro" id="IPR002913">
    <property type="entry name" value="START_lipid-bd_dom"/>
</dbReference>
<dbReference type="PROSITE" id="PS50071">
    <property type="entry name" value="HOMEOBOX_2"/>
    <property type="match status" value="1"/>
</dbReference>
<keyword evidence="8 9" id="KW-0539">Nucleus</keyword>
<dbReference type="SUPFAM" id="SSF46689">
    <property type="entry name" value="Homeodomain-like"/>
    <property type="match status" value="1"/>
</dbReference>
<dbReference type="PANTHER" id="PTHR45654">
    <property type="entry name" value="HOMEOBOX-LEUCINE ZIPPER PROTEIN MERISTEM L1"/>
    <property type="match status" value="1"/>
</dbReference>
<feature type="region of interest" description="Disordered" evidence="12">
    <location>
        <begin position="1"/>
        <end position="27"/>
    </location>
</feature>
<evidence type="ECO:0000256" key="5">
    <source>
        <dbReference type="ARBA" id="ARBA00023125"/>
    </source>
</evidence>
<dbReference type="PROSITE" id="PS50848">
    <property type="entry name" value="START"/>
    <property type="match status" value="1"/>
</dbReference>
<keyword evidence="6 9" id="KW-0371">Homeobox</keyword>
<evidence type="ECO:0000256" key="7">
    <source>
        <dbReference type="ARBA" id="ARBA00023163"/>
    </source>
</evidence>
<accession>A0ABC8K1A1</accession>
<feature type="domain" description="Homeobox" evidence="13">
    <location>
        <begin position="21"/>
        <end position="81"/>
    </location>
</feature>
<protein>
    <submittedName>
        <fullName evidence="15">Uncharacterized protein</fullName>
    </submittedName>
</protein>
<feature type="domain" description="START" evidence="14">
    <location>
        <begin position="214"/>
        <end position="446"/>
    </location>
</feature>
<dbReference type="AlphaFoldDB" id="A0ABC8K1A1"/>
<dbReference type="SUPFAM" id="SSF55961">
    <property type="entry name" value="Bet v1-like"/>
    <property type="match status" value="2"/>
</dbReference>
<feature type="compositionally biased region" description="Basic and acidic residues" evidence="12">
    <location>
        <begin position="1"/>
        <end position="25"/>
    </location>
</feature>
<dbReference type="EMBL" id="CAKOAT010164933">
    <property type="protein sequence ID" value="CAH8350079.1"/>
    <property type="molecule type" value="Genomic_DNA"/>
</dbReference>
<keyword evidence="5 9" id="KW-0238">DNA-binding</keyword>
<comment type="similarity">
    <text evidence="2">Belongs to the HD-ZIP homeobox family. Class IV subfamily.</text>
</comment>
<evidence type="ECO:0000313" key="16">
    <source>
        <dbReference type="Proteomes" id="UP001642260"/>
    </source>
</evidence>
<proteinExistence type="inferred from homology"/>
<dbReference type="InterPro" id="IPR042160">
    <property type="entry name" value="HD-Zip_IV"/>
</dbReference>
<dbReference type="PANTHER" id="PTHR45654:SF9">
    <property type="entry name" value="HOMEOBOX-LEUCINE ZIPPER PROTEIN HDG10-RELATED"/>
    <property type="match status" value="1"/>
</dbReference>
<reference evidence="15 16" key="1">
    <citation type="submission" date="2022-03" db="EMBL/GenBank/DDBJ databases">
        <authorList>
            <person name="Macdonald S."/>
            <person name="Ahmed S."/>
            <person name="Newling K."/>
        </authorList>
    </citation>
    <scope>NUCLEOTIDE SEQUENCE [LARGE SCALE GENOMIC DNA]</scope>
</reference>
<evidence type="ECO:0000256" key="6">
    <source>
        <dbReference type="ARBA" id="ARBA00023155"/>
    </source>
</evidence>
<keyword evidence="3" id="KW-0805">Transcription regulation</keyword>
<gene>
    <name evidence="15" type="ORF">ERUC_LOCUS17896</name>
</gene>
<evidence type="ECO:0000259" key="13">
    <source>
        <dbReference type="PROSITE" id="PS50071"/>
    </source>
</evidence>
<dbReference type="CDD" id="cd08875">
    <property type="entry name" value="START_ArGLABRA2_like"/>
    <property type="match status" value="1"/>
</dbReference>
<dbReference type="Pfam" id="PF01852">
    <property type="entry name" value="START"/>
    <property type="match status" value="1"/>
</dbReference>
<evidence type="ECO:0000256" key="1">
    <source>
        <dbReference type="ARBA" id="ARBA00004123"/>
    </source>
</evidence>
<evidence type="ECO:0000256" key="3">
    <source>
        <dbReference type="ARBA" id="ARBA00023015"/>
    </source>
</evidence>
<evidence type="ECO:0000313" key="15">
    <source>
        <dbReference type="EMBL" id="CAH8350079.1"/>
    </source>
</evidence>
<dbReference type="GO" id="GO:0005634">
    <property type="term" value="C:nucleus"/>
    <property type="evidence" value="ECO:0007669"/>
    <property type="project" value="UniProtKB-SubCell"/>
</dbReference>
<dbReference type="SMART" id="SM00234">
    <property type="entry name" value="START"/>
    <property type="match status" value="1"/>
</dbReference>
<dbReference type="Proteomes" id="UP001642260">
    <property type="component" value="Unassembled WGS sequence"/>
</dbReference>
<evidence type="ECO:0000256" key="10">
    <source>
        <dbReference type="RuleBase" id="RU000682"/>
    </source>
</evidence>
<evidence type="ECO:0000256" key="9">
    <source>
        <dbReference type="PROSITE-ProRule" id="PRU00108"/>
    </source>
</evidence>
<evidence type="ECO:0000259" key="14">
    <source>
        <dbReference type="PROSITE" id="PS50848"/>
    </source>
</evidence>
<dbReference type="SMART" id="SM00389">
    <property type="entry name" value="HOX"/>
    <property type="match status" value="1"/>
</dbReference>
<comment type="caution">
    <text evidence="15">The sequence shown here is derived from an EMBL/GenBank/DDBJ whole genome shotgun (WGS) entry which is preliminary data.</text>
</comment>
<feature type="coiled-coil region" evidence="11">
    <location>
        <begin position="87"/>
        <end position="150"/>
    </location>
</feature>
<organism evidence="15 16">
    <name type="scientific">Eruca vesicaria subsp. sativa</name>
    <name type="common">Garden rocket</name>
    <name type="synonym">Eruca sativa</name>
    <dbReference type="NCBI Taxonomy" id="29727"/>
    <lineage>
        <taxon>Eukaryota</taxon>
        <taxon>Viridiplantae</taxon>
        <taxon>Streptophyta</taxon>
        <taxon>Embryophyta</taxon>
        <taxon>Tracheophyta</taxon>
        <taxon>Spermatophyta</taxon>
        <taxon>Magnoliopsida</taxon>
        <taxon>eudicotyledons</taxon>
        <taxon>Gunneridae</taxon>
        <taxon>Pentapetalae</taxon>
        <taxon>rosids</taxon>
        <taxon>malvids</taxon>
        <taxon>Brassicales</taxon>
        <taxon>Brassicaceae</taxon>
        <taxon>Brassiceae</taxon>
        <taxon>Eruca</taxon>
    </lineage>
</organism>
<evidence type="ECO:0000256" key="4">
    <source>
        <dbReference type="ARBA" id="ARBA00023054"/>
    </source>
</evidence>
<dbReference type="FunFam" id="1.10.10.60:FF:000229">
    <property type="entry name" value="Homeobox-leucine zipper protein HDG1"/>
    <property type="match status" value="1"/>
</dbReference>
<keyword evidence="7" id="KW-0804">Transcription</keyword>
<evidence type="ECO:0000256" key="8">
    <source>
        <dbReference type="ARBA" id="ARBA00023242"/>
    </source>
</evidence>